<proteinExistence type="predicted"/>
<dbReference type="Proteomes" id="UP000656881">
    <property type="component" value="Unassembled WGS sequence"/>
</dbReference>
<evidence type="ECO:0000313" key="2">
    <source>
        <dbReference type="EMBL" id="GGO58860.1"/>
    </source>
</evidence>
<feature type="region of interest" description="Disordered" evidence="1">
    <location>
        <begin position="1"/>
        <end position="35"/>
    </location>
</feature>
<evidence type="ECO:0000313" key="3">
    <source>
        <dbReference type="Proteomes" id="UP000656881"/>
    </source>
</evidence>
<comment type="caution">
    <text evidence="2">The sequence shown here is derived from an EMBL/GenBank/DDBJ whole genome shotgun (WGS) entry which is preliminary data.</text>
</comment>
<protein>
    <submittedName>
        <fullName evidence="2">Uncharacterized protein</fullName>
    </submittedName>
</protein>
<gene>
    <name evidence="2" type="ORF">GCM10012286_79130</name>
</gene>
<accession>A0ABQ2MZH0</accession>
<feature type="compositionally biased region" description="Polar residues" evidence="1">
    <location>
        <begin position="8"/>
        <end position="17"/>
    </location>
</feature>
<evidence type="ECO:0000256" key="1">
    <source>
        <dbReference type="SAM" id="MobiDB-lite"/>
    </source>
</evidence>
<dbReference type="EMBL" id="BMNG01000026">
    <property type="protein sequence ID" value="GGO58860.1"/>
    <property type="molecule type" value="Genomic_DNA"/>
</dbReference>
<reference evidence="3" key="1">
    <citation type="journal article" date="2019" name="Int. J. Syst. Evol. Microbiol.">
        <title>The Global Catalogue of Microorganisms (GCM) 10K type strain sequencing project: providing services to taxonomists for standard genome sequencing and annotation.</title>
        <authorList>
            <consortium name="The Broad Institute Genomics Platform"/>
            <consortium name="The Broad Institute Genome Sequencing Center for Infectious Disease"/>
            <person name="Wu L."/>
            <person name="Ma J."/>
        </authorList>
    </citation>
    <scope>NUCLEOTIDE SEQUENCE [LARGE SCALE GENOMIC DNA]</scope>
    <source>
        <strain evidence="3">CGMCC 4.7349</strain>
    </source>
</reference>
<sequence>MSAPVLNSKVSTVSDPNPRQPPAGSNGSSPGSGRLVGTELEAAKDMVRRVMALYSEQLAQERRAPQGPEPAHLQELTDQQRACVADLKRLSAAEADEAARIAAAYAARYRELTRS</sequence>
<organism evidence="2 3">
    <name type="scientific">Streptomyces lasiicapitis</name>
    <dbReference type="NCBI Taxonomy" id="1923961"/>
    <lineage>
        <taxon>Bacteria</taxon>
        <taxon>Bacillati</taxon>
        <taxon>Actinomycetota</taxon>
        <taxon>Actinomycetes</taxon>
        <taxon>Kitasatosporales</taxon>
        <taxon>Streptomycetaceae</taxon>
        <taxon>Streptomyces</taxon>
    </lineage>
</organism>
<feature type="compositionally biased region" description="Low complexity" evidence="1">
    <location>
        <begin position="22"/>
        <end position="33"/>
    </location>
</feature>
<name>A0ABQ2MZH0_9ACTN</name>
<keyword evidence="3" id="KW-1185">Reference proteome</keyword>